<evidence type="ECO:0000256" key="6">
    <source>
        <dbReference type="PROSITE-ProRule" id="PRU00489"/>
    </source>
</evidence>
<feature type="compositionally biased region" description="Polar residues" evidence="7">
    <location>
        <begin position="96"/>
        <end position="107"/>
    </location>
</feature>
<accession>A0A9P3L7L2</accession>
<organism evidence="8 9">
    <name type="scientific">Phanerochaete sordida</name>
    <dbReference type="NCBI Taxonomy" id="48140"/>
    <lineage>
        <taxon>Eukaryota</taxon>
        <taxon>Fungi</taxon>
        <taxon>Dikarya</taxon>
        <taxon>Basidiomycota</taxon>
        <taxon>Agaricomycotina</taxon>
        <taxon>Agaricomycetes</taxon>
        <taxon>Polyporales</taxon>
        <taxon>Phanerochaetaceae</taxon>
        <taxon>Phanerochaete</taxon>
    </lineage>
</organism>
<dbReference type="Pfam" id="PF05063">
    <property type="entry name" value="MT-A70"/>
    <property type="match status" value="1"/>
</dbReference>
<dbReference type="GO" id="GO:0036396">
    <property type="term" value="C:RNA N6-methyladenosine methyltransferase complex"/>
    <property type="evidence" value="ECO:0007669"/>
    <property type="project" value="TreeGrafter"/>
</dbReference>
<gene>
    <name evidence="8" type="ORF">PsYK624_006550</name>
</gene>
<dbReference type="GO" id="GO:0001734">
    <property type="term" value="F:mRNA m(6)A methyltransferase activity"/>
    <property type="evidence" value="ECO:0007669"/>
    <property type="project" value="UniProtKB-EC"/>
</dbReference>
<reference evidence="8 9" key="1">
    <citation type="submission" date="2021-08" db="EMBL/GenBank/DDBJ databases">
        <title>Draft Genome Sequence of Phanerochaete sordida strain YK-624.</title>
        <authorList>
            <person name="Mori T."/>
            <person name="Dohra H."/>
            <person name="Suzuki T."/>
            <person name="Kawagishi H."/>
            <person name="Hirai H."/>
        </authorList>
    </citation>
    <scope>NUCLEOTIDE SEQUENCE [LARGE SCALE GENOMIC DNA]</scope>
    <source>
        <strain evidence="8 9">YK-624</strain>
    </source>
</reference>
<evidence type="ECO:0000313" key="9">
    <source>
        <dbReference type="Proteomes" id="UP000703269"/>
    </source>
</evidence>
<dbReference type="Proteomes" id="UP000703269">
    <property type="component" value="Unassembled WGS sequence"/>
</dbReference>
<evidence type="ECO:0000256" key="5">
    <source>
        <dbReference type="ARBA" id="ARBA00048957"/>
    </source>
</evidence>
<evidence type="ECO:0000256" key="4">
    <source>
        <dbReference type="ARBA" id="ARBA00022691"/>
    </source>
</evidence>
<dbReference type="OrthoDB" id="10262526at2759"/>
<sequence>MSNDEKLKIVVSSALKTLFASGRITTPISSFDLLARVISSGPPSPGLFPGPGPPPKLRLTDLSRFEHLLDGLSQDWNEGKLVLSHDGETTVLDIQLGQTSRGQTNGASAAAHGKKRKRIVDEDADSATAVQEDEASSDAECRKPMPSTLDSLSKDMREVYSLLQRGTAKGRLIAEQFHSLNTAFEPICPNITKEECIKARRAGLPEGDSASVTFCDRVHFRPLIRPHTDPTLGHCSYLNTCYSEPTYAQSPSIPPLPSNRAPHGYGAQGQTTVALPSGLGAGGRGKEKAPCRYLHFEVDWDVNDGMGRPEQRTEPKKKLHKLGIGLGPTGKEVTTLPPQWINCDLRRFDHSVLGKFHVIMADPPWDIHMSLPYGTMTDDEMRAMPIPALQDEGMLFLWVTGRAMEVGRECMRVWGYTRVDEVVWVKTNQLQRVIRTGRTGHWLNHTKEHMLVGVKTVTDEHGNLKFPSWVNRGLDTDVIVSEVRETSRKPDEVYGLIERMCPGGRKIEIFGRKHNTRPGWLTLGNQLGGDQIFEEDLATRIQARYPERAVNMQNRYMNGGSAQLPQLPQLPQMPQI</sequence>
<evidence type="ECO:0000256" key="1">
    <source>
        <dbReference type="ARBA" id="ARBA00012160"/>
    </source>
</evidence>
<dbReference type="EC" id="2.1.1.348" evidence="1"/>
<dbReference type="PANTHER" id="PTHR12829">
    <property type="entry name" value="N6-ADENOSINE-METHYLTRANSFERASE"/>
    <property type="match status" value="1"/>
</dbReference>
<protein>
    <recommendedName>
        <fullName evidence="1">mRNA m(6)A methyltransferase</fullName>
        <ecNumber evidence="1">2.1.1.348</ecNumber>
    </recommendedName>
</protein>
<dbReference type="PROSITE" id="PS51143">
    <property type="entry name" value="MT_A70"/>
    <property type="match status" value="1"/>
</dbReference>
<dbReference type="PANTHER" id="PTHR12829:SF7">
    <property type="entry name" value="N6-ADENOSINE-METHYLTRANSFERASE CATALYTIC SUBUNIT"/>
    <property type="match status" value="1"/>
</dbReference>
<evidence type="ECO:0000256" key="3">
    <source>
        <dbReference type="ARBA" id="ARBA00022679"/>
    </source>
</evidence>
<dbReference type="GO" id="GO:0032259">
    <property type="term" value="P:methylation"/>
    <property type="evidence" value="ECO:0007669"/>
    <property type="project" value="UniProtKB-KW"/>
</dbReference>
<dbReference type="InterPro" id="IPR007757">
    <property type="entry name" value="MT-A70-like"/>
</dbReference>
<comment type="similarity">
    <text evidence="6">Belongs to the MT-A70-like family.</text>
</comment>
<dbReference type="GO" id="GO:0005634">
    <property type="term" value="C:nucleus"/>
    <property type="evidence" value="ECO:0007669"/>
    <property type="project" value="TreeGrafter"/>
</dbReference>
<keyword evidence="9" id="KW-1185">Reference proteome</keyword>
<keyword evidence="2" id="KW-0489">Methyltransferase</keyword>
<comment type="catalytic activity">
    <reaction evidence="5">
        <text>an adenosine in mRNA + S-adenosyl-L-methionine = an N(6)-methyladenosine in mRNA + S-adenosyl-L-homocysteine + H(+)</text>
        <dbReference type="Rhea" id="RHEA:55584"/>
        <dbReference type="Rhea" id="RHEA-COMP:12414"/>
        <dbReference type="Rhea" id="RHEA-COMP:12417"/>
        <dbReference type="ChEBI" id="CHEBI:15378"/>
        <dbReference type="ChEBI" id="CHEBI:57856"/>
        <dbReference type="ChEBI" id="CHEBI:59789"/>
        <dbReference type="ChEBI" id="CHEBI:74411"/>
        <dbReference type="ChEBI" id="CHEBI:74449"/>
        <dbReference type="EC" id="2.1.1.348"/>
    </reaction>
</comment>
<feature type="region of interest" description="Disordered" evidence="7">
    <location>
        <begin position="96"/>
        <end position="150"/>
    </location>
</feature>
<name>A0A9P3L7L2_9APHY</name>
<dbReference type="InterPro" id="IPR029063">
    <property type="entry name" value="SAM-dependent_MTases_sf"/>
</dbReference>
<dbReference type="SUPFAM" id="SSF53335">
    <property type="entry name" value="S-adenosyl-L-methionine-dependent methyltransferases"/>
    <property type="match status" value="1"/>
</dbReference>
<dbReference type="EMBL" id="BPQB01000001">
    <property type="protein sequence ID" value="GJE84579.1"/>
    <property type="molecule type" value="Genomic_DNA"/>
</dbReference>
<keyword evidence="3" id="KW-0808">Transferase</keyword>
<keyword evidence="4" id="KW-0949">S-adenosyl-L-methionine</keyword>
<evidence type="ECO:0000256" key="2">
    <source>
        <dbReference type="ARBA" id="ARBA00022603"/>
    </source>
</evidence>
<evidence type="ECO:0000256" key="7">
    <source>
        <dbReference type="SAM" id="MobiDB-lite"/>
    </source>
</evidence>
<comment type="caution">
    <text evidence="8">The sequence shown here is derived from an EMBL/GenBank/DDBJ whole genome shotgun (WGS) entry which is preliminary data.</text>
</comment>
<evidence type="ECO:0000313" key="8">
    <source>
        <dbReference type="EMBL" id="GJE84579.1"/>
    </source>
</evidence>
<dbReference type="AlphaFoldDB" id="A0A9P3L7L2"/>
<proteinExistence type="inferred from homology"/>